<protein>
    <recommendedName>
        <fullName evidence="4">DUF4345 domain-containing protein</fullName>
    </recommendedName>
</protein>
<keyword evidence="1" id="KW-0472">Membrane</keyword>
<comment type="caution">
    <text evidence="2">The sequence shown here is derived from an EMBL/GenBank/DDBJ whole genome shotgun (WGS) entry which is preliminary data.</text>
</comment>
<dbReference type="EMBL" id="MAJU01000009">
    <property type="protein sequence ID" value="OCH21330.1"/>
    <property type="molecule type" value="Genomic_DNA"/>
</dbReference>
<evidence type="ECO:0000313" key="2">
    <source>
        <dbReference type="EMBL" id="OCH21330.1"/>
    </source>
</evidence>
<feature type="transmembrane region" description="Helical" evidence="1">
    <location>
        <begin position="73"/>
        <end position="93"/>
    </location>
</feature>
<dbReference type="Pfam" id="PF14248">
    <property type="entry name" value="DUF4345"/>
    <property type="match status" value="1"/>
</dbReference>
<dbReference type="OrthoDB" id="1188911at2"/>
<dbReference type="Proteomes" id="UP000093523">
    <property type="component" value="Unassembled WGS sequence"/>
</dbReference>
<dbReference type="RefSeq" id="WP_017022585.1">
    <property type="nucleotide sequence ID" value="NZ_CAWMPN010000009.1"/>
</dbReference>
<evidence type="ECO:0000256" key="1">
    <source>
        <dbReference type="SAM" id="Phobius"/>
    </source>
</evidence>
<evidence type="ECO:0000313" key="3">
    <source>
        <dbReference type="Proteomes" id="UP000093523"/>
    </source>
</evidence>
<gene>
    <name evidence="2" type="ORF">A6E04_12365</name>
</gene>
<keyword evidence="1" id="KW-0812">Transmembrane</keyword>
<accession>A0A1B9NZ87</accession>
<name>A0A1B9NZ87_ALILO</name>
<feature type="transmembrane region" description="Helical" evidence="1">
    <location>
        <begin position="99"/>
        <end position="119"/>
    </location>
</feature>
<sequence>MNRLFLLSASSGLFVIALAYGLMPAQSLPFLFDIDPTSINVTHIFRAVMGLYLGFAMLWLVGAFNQKYQLPALYSLVVFMVGLAFGRLLSIALDGMPNGLLLFYLFLEFGFGILGVILIKNTEKNAV</sequence>
<dbReference type="AlphaFoldDB" id="A0A1B9NZ87"/>
<dbReference type="STRING" id="688.A6E04_12365"/>
<dbReference type="InterPro" id="IPR025597">
    <property type="entry name" value="DUF4345"/>
</dbReference>
<feature type="transmembrane region" description="Helical" evidence="1">
    <location>
        <begin position="43"/>
        <end position="61"/>
    </location>
</feature>
<keyword evidence="1" id="KW-1133">Transmembrane helix</keyword>
<organism evidence="2 3">
    <name type="scientific">Aliivibrio logei</name>
    <name type="common">Vibrio logei</name>
    <dbReference type="NCBI Taxonomy" id="688"/>
    <lineage>
        <taxon>Bacteria</taxon>
        <taxon>Pseudomonadati</taxon>
        <taxon>Pseudomonadota</taxon>
        <taxon>Gammaproteobacteria</taxon>
        <taxon>Vibrionales</taxon>
        <taxon>Vibrionaceae</taxon>
        <taxon>Aliivibrio</taxon>
    </lineage>
</organism>
<reference evidence="2 3" key="1">
    <citation type="submission" date="2016-06" db="EMBL/GenBank/DDBJ databases">
        <authorList>
            <person name="Kjaerup R.B."/>
            <person name="Dalgaard T.S."/>
            <person name="Juul-Madsen H.R."/>
        </authorList>
    </citation>
    <scope>NUCLEOTIDE SEQUENCE [LARGE SCALE GENOMIC DNA]</scope>
    <source>
        <strain evidence="2 3">1S159</strain>
    </source>
</reference>
<proteinExistence type="predicted"/>
<evidence type="ECO:0008006" key="4">
    <source>
        <dbReference type="Google" id="ProtNLM"/>
    </source>
</evidence>